<organism evidence="2 3">
    <name type="scientific">Marinobacter adhaerens</name>
    <dbReference type="NCBI Taxonomy" id="1033846"/>
    <lineage>
        <taxon>Bacteria</taxon>
        <taxon>Pseudomonadati</taxon>
        <taxon>Pseudomonadota</taxon>
        <taxon>Gammaproteobacteria</taxon>
        <taxon>Pseudomonadales</taxon>
        <taxon>Marinobacteraceae</taxon>
        <taxon>Marinobacter</taxon>
    </lineage>
</organism>
<dbReference type="InterPro" id="IPR003607">
    <property type="entry name" value="HD/PDEase_dom"/>
</dbReference>
<reference evidence="2 3" key="1">
    <citation type="submission" date="2019-06" db="EMBL/GenBank/DDBJ databases">
        <title>Enrichment of Autotrophic Halophilic Microorganisms from Red Sea Brine Pool Using Microbial Electrosynthesis System.</title>
        <authorList>
            <person name="Alqahtani M.F."/>
            <person name="Bajracharya S."/>
            <person name="Katuri K.P."/>
            <person name="Ali M."/>
            <person name="Saikaly P.E."/>
        </authorList>
    </citation>
    <scope>NUCLEOTIDE SEQUENCE [LARGE SCALE GENOMIC DNA]</scope>
    <source>
        <strain evidence="2">MES15</strain>
    </source>
</reference>
<feature type="domain" description="HD/PDEase" evidence="1">
    <location>
        <begin position="58"/>
        <end position="268"/>
    </location>
</feature>
<evidence type="ECO:0000313" key="2">
    <source>
        <dbReference type="EMBL" id="MTI98758.1"/>
    </source>
</evidence>
<proteinExistence type="predicted"/>
<dbReference type="OrthoDB" id="9803619at2"/>
<dbReference type="PANTHER" id="PTHR11373:SF4">
    <property type="entry name" value="DEOXYNUCLEOSIDE TRIPHOSPHATE TRIPHOSPHOHYDROLASE SAMHD1"/>
    <property type="match status" value="1"/>
</dbReference>
<dbReference type="SUPFAM" id="SSF109604">
    <property type="entry name" value="HD-domain/PDEase-like"/>
    <property type="match status" value="1"/>
</dbReference>
<dbReference type="EMBL" id="VENC01000008">
    <property type="protein sequence ID" value="MTI98758.1"/>
    <property type="molecule type" value="Genomic_DNA"/>
</dbReference>
<dbReference type="CDD" id="cd00077">
    <property type="entry name" value="HDc"/>
    <property type="match status" value="1"/>
</dbReference>
<dbReference type="GO" id="GO:0006203">
    <property type="term" value="P:dGTP catabolic process"/>
    <property type="evidence" value="ECO:0007669"/>
    <property type="project" value="TreeGrafter"/>
</dbReference>
<evidence type="ECO:0000259" key="1">
    <source>
        <dbReference type="SMART" id="SM00471"/>
    </source>
</evidence>
<protein>
    <submittedName>
        <fullName evidence="2">Phosphohydrolase</fullName>
    </submittedName>
</protein>
<sequence length="494" mass="56398">MRRAVNDLLGAYDKLIMDPVHGGIPLYRHEIQVIDHPLFQRLRNICQNDILSLVFPGATHSRFLHSIGVMHVGTRMFRSMIDAYLRERQLSEQTDLSLSQLDAIDYLAKTIRLGCLLHDSGHSSFSHQFTQARRIRELMSRPGRFRDLWHGVDYSTYHPEEPDELEHEHYSVRVAHDVLTAVDLESAGLYARDVIGIMETTVVRPSETFCRHARTFWAFIAGEDAAAGSPLSEDIPGLVMDLLSSIVSGEIDADRADYMLRDGFHSSVTIGGFNLDHLLSNLRFGWDVSEPWLGLAITQKGLGALEDFVYSRHQMYRKVYAHKTALGFDWLLREAINEVLDDPDNFEWVDTCLSDMTYFAELTDNFFWEAFRKVARKHPKSFSFCIVNRVKLNHLDTREDLSARGIERHSAWLAGELSLNPAQVVTCSMRARFSNIQDNFNGIKVLVREPIHRGRSLKKITDVSAFFSKFSDGTITHFYTRPDVTTGSQEALTE</sequence>
<dbReference type="SMART" id="SM00471">
    <property type="entry name" value="HDc"/>
    <property type="match status" value="1"/>
</dbReference>
<accession>A0A1E3CCD7</accession>
<name>A0A1E3CCD7_9GAMM</name>
<dbReference type="AlphaFoldDB" id="A0A1E3CCD7"/>
<dbReference type="InterPro" id="IPR050135">
    <property type="entry name" value="dGTPase-like"/>
</dbReference>
<dbReference type="Gene3D" id="1.10.3210.10">
    <property type="entry name" value="Hypothetical protein af1432"/>
    <property type="match status" value="1"/>
</dbReference>
<keyword evidence="2" id="KW-0378">Hydrolase</keyword>
<gene>
    <name evidence="2" type="ORF">FH752_09065</name>
</gene>
<comment type="caution">
    <text evidence="2">The sequence shown here is derived from an EMBL/GenBank/DDBJ whole genome shotgun (WGS) entry which is preliminary data.</text>
</comment>
<evidence type="ECO:0000313" key="3">
    <source>
        <dbReference type="Proteomes" id="UP000431462"/>
    </source>
</evidence>
<dbReference type="GO" id="GO:0008832">
    <property type="term" value="F:dGTPase activity"/>
    <property type="evidence" value="ECO:0007669"/>
    <property type="project" value="TreeGrafter"/>
</dbReference>
<dbReference type="Proteomes" id="UP000431462">
    <property type="component" value="Unassembled WGS sequence"/>
</dbReference>
<dbReference type="RefSeq" id="WP_069183594.1">
    <property type="nucleotide sequence ID" value="NZ_LXRF01000002.1"/>
</dbReference>
<dbReference type="PANTHER" id="PTHR11373">
    <property type="entry name" value="DEOXYNUCLEOSIDE TRIPHOSPHATE TRIPHOSPHOHYDROLASE"/>
    <property type="match status" value="1"/>
</dbReference>